<dbReference type="Gene3D" id="3.30.420.10">
    <property type="entry name" value="Ribonuclease H-like superfamily/Ribonuclease H"/>
    <property type="match status" value="1"/>
</dbReference>
<feature type="domain" description="Integrase catalytic" evidence="1">
    <location>
        <begin position="1"/>
        <end position="185"/>
    </location>
</feature>
<feature type="non-terminal residue" evidence="2">
    <location>
        <position position="1"/>
    </location>
</feature>
<dbReference type="GO" id="GO:0003676">
    <property type="term" value="F:nucleic acid binding"/>
    <property type="evidence" value="ECO:0007669"/>
    <property type="project" value="InterPro"/>
</dbReference>
<dbReference type="Pfam" id="PF13683">
    <property type="entry name" value="rve_3"/>
    <property type="match status" value="1"/>
</dbReference>
<dbReference type="EMBL" id="LAZR01050057">
    <property type="protein sequence ID" value="KKK88214.1"/>
    <property type="molecule type" value="Genomic_DNA"/>
</dbReference>
<evidence type="ECO:0000259" key="1">
    <source>
        <dbReference type="PROSITE" id="PS50994"/>
    </source>
</evidence>
<dbReference type="InterPro" id="IPR001584">
    <property type="entry name" value="Integrase_cat-core"/>
</dbReference>
<dbReference type="AlphaFoldDB" id="A0A0F9BC38"/>
<comment type="caution">
    <text evidence="2">The sequence shown here is derived from an EMBL/GenBank/DDBJ whole genome shotgun (WGS) entry which is preliminary data.</text>
</comment>
<dbReference type="InterPro" id="IPR036397">
    <property type="entry name" value="RNaseH_sf"/>
</dbReference>
<protein>
    <recommendedName>
        <fullName evidence="1">Integrase catalytic domain-containing protein</fullName>
    </recommendedName>
</protein>
<evidence type="ECO:0000313" key="2">
    <source>
        <dbReference type="EMBL" id="KKK88214.1"/>
    </source>
</evidence>
<sequence>DPNPDRGRKTRWSEFLKSHWESLAAIDFFTTEIYTLAGLTRYYVLVCIDYATRKVEIVGISQQPHGEWMNQMARNLTDPFEGFLKDKKYLIHDRDSLFSKEFRQILKSSGVRPIRTLPMAPHLNCLIERFVRTIKNECLDRMLIFGERHLEYLTKEFVEHYHKERSHQGLDNEIIEPPPQGTREIICQERLGGLLRFYRRAA</sequence>
<dbReference type="PROSITE" id="PS50994">
    <property type="entry name" value="INTEGRASE"/>
    <property type="match status" value="1"/>
</dbReference>
<dbReference type="GO" id="GO:0015074">
    <property type="term" value="P:DNA integration"/>
    <property type="evidence" value="ECO:0007669"/>
    <property type="project" value="InterPro"/>
</dbReference>
<reference evidence="2" key="1">
    <citation type="journal article" date="2015" name="Nature">
        <title>Complex archaea that bridge the gap between prokaryotes and eukaryotes.</title>
        <authorList>
            <person name="Spang A."/>
            <person name="Saw J.H."/>
            <person name="Jorgensen S.L."/>
            <person name="Zaremba-Niedzwiedzka K."/>
            <person name="Martijn J."/>
            <person name="Lind A.E."/>
            <person name="van Eijk R."/>
            <person name="Schleper C."/>
            <person name="Guy L."/>
            <person name="Ettema T.J."/>
        </authorList>
    </citation>
    <scope>NUCLEOTIDE SEQUENCE</scope>
</reference>
<proteinExistence type="predicted"/>
<accession>A0A0F9BC38</accession>
<dbReference type="SUPFAM" id="SSF53098">
    <property type="entry name" value="Ribonuclease H-like"/>
    <property type="match status" value="1"/>
</dbReference>
<dbReference type="InterPro" id="IPR012337">
    <property type="entry name" value="RNaseH-like_sf"/>
</dbReference>
<name>A0A0F9BC38_9ZZZZ</name>
<organism evidence="2">
    <name type="scientific">marine sediment metagenome</name>
    <dbReference type="NCBI Taxonomy" id="412755"/>
    <lineage>
        <taxon>unclassified sequences</taxon>
        <taxon>metagenomes</taxon>
        <taxon>ecological metagenomes</taxon>
    </lineage>
</organism>
<gene>
    <name evidence="2" type="ORF">LCGC14_2745420</name>
</gene>